<dbReference type="Proteomes" id="UP000178272">
    <property type="component" value="Unassembled WGS sequence"/>
</dbReference>
<protein>
    <submittedName>
        <fullName evidence="1">Uncharacterized protein</fullName>
    </submittedName>
</protein>
<comment type="caution">
    <text evidence="1">The sequence shown here is derived from an EMBL/GenBank/DDBJ whole genome shotgun (WGS) entry which is preliminary data.</text>
</comment>
<sequence length="178" mass="20112">MPGIEVKSSRPVPLLHKDLAVSQARRERLILDVDIESAGNLLDQLRIIYDEIPQHALLVRDYCSKCICTKVRHAEEILPPDDFVTTPRNGECLKILLDRLRKSVRGIPQHDVMMRQIAIIDRTSAKKVFGLDELTEVVKTDYGWKGTLRNSQGTQVHVLSKSISIRGIAELTPLRIGQ</sequence>
<evidence type="ECO:0000313" key="1">
    <source>
        <dbReference type="EMBL" id="OGY10607.1"/>
    </source>
</evidence>
<dbReference type="AlphaFoldDB" id="A0A1G1V5I1"/>
<name>A0A1G1V5I1_9BACT</name>
<accession>A0A1G1V5I1</accession>
<reference evidence="1 2" key="1">
    <citation type="journal article" date="2016" name="Nat. Commun.">
        <title>Thousands of microbial genomes shed light on interconnected biogeochemical processes in an aquifer system.</title>
        <authorList>
            <person name="Anantharaman K."/>
            <person name="Brown C.T."/>
            <person name="Hug L.A."/>
            <person name="Sharon I."/>
            <person name="Castelle C.J."/>
            <person name="Probst A.J."/>
            <person name="Thomas B.C."/>
            <person name="Singh A."/>
            <person name="Wilkins M.J."/>
            <person name="Karaoz U."/>
            <person name="Brodie E.L."/>
            <person name="Williams K.H."/>
            <person name="Hubbard S.S."/>
            <person name="Banfield J.F."/>
        </authorList>
    </citation>
    <scope>NUCLEOTIDE SEQUENCE [LARGE SCALE GENOMIC DNA]</scope>
</reference>
<organism evidence="1 2">
    <name type="scientific">Candidatus Blackburnbacteria bacterium RIFCSPHIGHO2_12_FULL_41_13b</name>
    <dbReference type="NCBI Taxonomy" id="1797517"/>
    <lineage>
        <taxon>Bacteria</taxon>
        <taxon>Candidatus Blackburniibacteriota</taxon>
    </lineage>
</organism>
<gene>
    <name evidence="1" type="ORF">A3F61_03930</name>
</gene>
<evidence type="ECO:0000313" key="2">
    <source>
        <dbReference type="Proteomes" id="UP000178272"/>
    </source>
</evidence>
<proteinExistence type="predicted"/>
<dbReference type="EMBL" id="MHCA01000053">
    <property type="protein sequence ID" value="OGY10607.1"/>
    <property type="molecule type" value="Genomic_DNA"/>
</dbReference>